<accession>A0A1S8N2C3</accession>
<dbReference type="RefSeq" id="WP_077866158.1">
    <property type="nucleotide sequence ID" value="NZ_LZYZ01000006.1"/>
</dbReference>
<reference evidence="2 3" key="1">
    <citation type="submission" date="2016-05" db="EMBL/GenBank/DDBJ databases">
        <title>Microbial solvent formation.</title>
        <authorList>
            <person name="Poehlein A."/>
            <person name="Montoya Solano J.D."/>
            <person name="Flitsch S."/>
            <person name="Krabben P."/>
            <person name="Duerre P."/>
            <person name="Daniel R."/>
        </authorList>
    </citation>
    <scope>NUCLEOTIDE SEQUENCE [LARGE SCALE GENOMIC DNA]</scope>
    <source>
        <strain evidence="2 3">L1-8</strain>
    </source>
</reference>
<keyword evidence="1" id="KW-0812">Transmembrane</keyword>
<evidence type="ECO:0000256" key="1">
    <source>
        <dbReference type="SAM" id="Phobius"/>
    </source>
</evidence>
<proteinExistence type="predicted"/>
<protein>
    <submittedName>
        <fullName evidence="2">Uncharacterized protein</fullName>
    </submittedName>
</protein>
<sequence>MSIKQFVNTSNMGIFALIAILVLAFIIFNHLKDQLKVVHKFNKNIEQDLVSYPNAEFAVISDL</sequence>
<name>A0A1S8N2C3_CLOSA</name>
<keyword evidence="1" id="KW-1133">Transmembrane helix</keyword>
<comment type="caution">
    <text evidence="2">The sequence shown here is derived from an EMBL/GenBank/DDBJ whole genome shotgun (WGS) entry which is preliminary data.</text>
</comment>
<dbReference type="AlphaFoldDB" id="A0A1S8N2C3"/>
<dbReference type="Proteomes" id="UP000191154">
    <property type="component" value="Unassembled WGS sequence"/>
</dbReference>
<evidence type="ECO:0000313" key="3">
    <source>
        <dbReference type="Proteomes" id="UP000191154"/>
    </source>
</evidence>
<evidence type="ECO:0000313" key="2">
    <source>
        <dbReference type="EMBL" id="OOM10451.1"/>
    </source>
</evidence>
<feature type="transmembrane region" description="Helical" evidence="1">
    <location>
        <begin position="12"/>
        <end position="31"/>
    </location>
</feature>
<organism evidence="2 3">
    <name type="scientific">Clostridium saccharobutylicum</name>
    <dbReference type="NCBI Taxonomy" id="169679"/>
    <lineage>
        <taxon>Bacteria</taxon>
        <taxon>Bacillati</taxon>
        <taxon>Bacillota</taxon>
        <taxon>Clostridia</taxon>
        <taxon>Eubacteriales</taxon>
        <taxon>Clostridiaceae</taxon>
        <taxon>Clostridium</taxon>
    </lineage>
</organism>
<gene>
    <name evidence="2" type="ORF">CLOSAC_30720</name>
</gene>
<keyword evidence="1" id="KW-0472">Membrane</keyword>
<dbReference type="EMBL" id="LZYZ01000006">
    <property type="protein sequence ID" value="OOM10451.1"/>
    <property type="molecule type" value="Genomic_DNA"/>
</dbReference>